<dbReference type="GO" id="GO:0001731">
    <property type="term" value="P:formation of translation preinitiation complex"/>
    <property type="evidence" value="ECO:0007669"/>
    <property type="project" value="InterPro"/>
</dbReference>
<dbReference type="FunFam" id="3.30.780.10:FF:000012">
    <property type="entry name" value="Translation initiation factor SUI1, putative"/>
    <property type="match status" value="1"/>
</dbReference>
<dbReference type="PANTHER" id="PTHR12217:SF4">
    <property type="entry name" value="EUKARYOTIC TRANSLATION INITIATION FACTOR 2D"/>
    <property type="match status" value="1"/>
</dbReference>
<dbReference type="Gene3D" id="3.30.780.10">
    <property type="entry name" value="SUI1-like domain"/>
    <property type="match status" value="1"/>
</dbReference>
<accession>A0AAW0EQG0</accession>
<keyword evidence="3" id="KW-1185">Reference proteome</keyword>
<dbReference type="AlphaFoldDB" id="A0AAW0EQG0"/>
<dbReference type="Pfam" id="PF26292">
    <property type="entry name" value="PUA_elF2D"/>
    <property type="match status" value="1"/>
</dbReference>
<dbReference type="Pfam" id="PF25304">
    <property type="entry name" value="WHD_eIF2D"/>
    <property type="match status" value="1"/>
</dbReference>
<dbReference type="InterPro" id="IPR057429">
    <property type="entry name" value="WH_eIF2D"/>
</dbReference>
<keyword evidence="2" id="KW-0648">Protein biosynthesis</keyword>
<dbReference type="InterPro" id="IPR015947">
    <property type="entry name" value="PUA-like_sf"/>
</dbReference>
<dbReference type="Pfam" id="PF01253">
    <property type="entry name" value="SUI1"/>
    <property type="match status" value="1"/>
</dbReference>
<name>A0AAW0EQG0_9TRYP</name>
<evidence type="ECO:0000259" key="1">
    <source>
        <dbReference type="PROSITE" id="PS50296"/>
    </source>
</evidence>
<dbReference type="SUPFAM" id="SSF55159">
    <property type="entry name" value="eIF1-like"/>
    <property type="match status" value="1"/>
</dbReference>
<reference evidence="2 3" key="1">
    <citation type="journal article" date="2021" name="MBio">
        <title>A New Model Trypanosomatid, Novymonas esmeraldas: Genomic Perception of Its 'Candidatus Pandoraea novymonadis' Endosymbiont.</title>
        <authorList>
            <person name="Zakharova A."/>
            <person name="Saura A."/>
            <person name="Butenko A."/>
            <person name="Podesvova L."/>
            <person name="Warmusova S."/>
            <person name="Kostygov A.Y."/>
            <person name="Nenarokova A."/>
            <person name="Lukes J."/>
            <person name="Opperdoes F.R."/>
            <person name="Yurchenko V."/>
        </authorList>
    </citation>
    <scope>NUCLEOTIDE SEQUENCE [LARGE SCALE GENOMIC DNA]</scope>
    <source>
        <strain evidence="2 3">E262AT.01</strain>
    </source>
</reference>
<protein>
    <submittedName>
        <fullName evidence="2">Translation initiation factor SUI1</fullName>
    </submittedName>
</protein>
<feature type="domain" description="SUI1" evidence="1">
    <location>
        <begin position="571"/>
        <end position="652"/>
    </location>
</feature>
<dbReference type="PROSITE" id="PS50890">
    <property type="entry name" value="PUA"/>
    <property type="match status" value="1"/>
</dbReference>
<dbReference type="InterPro" id="IPR048248">
    <property type="entry name" value="PUA_eIF2d-like"/>
</dbReference>
<evidence type="ECO:0000313" key="3">
    <source>
        <dbReference type="Proteomes" id="UP001430356"/>
    </source>
</evidence>
<dbReference type="PANTHER" id="PTHR12217">
    <property type="entry name" value="EUKARYOTIC TRANSLATION INITIATION FACTOR 2D"/>
    <property type="match status" value="1"/>
</dbReference>
<dbReference type="PROSITE" id="PS50296">
    <property type="entry name" value="SUI1"/>
    <property type="match status" value="1"/>
</dbReference>
<proteinExistence type="predicted"/>
<dbReference type="InterPro" id="IPR001950">
    <property type="entry name" value="SUI1"/>
</dbReference>
<dbReference type="InterPro" id="IPR039757">
    <property type="entry name" value="EIF2D"/>
</dbReference>
<dbReference type="InterPro" id="IPR041366">
    <property type="entry name" value="Pre-PUA"/>
</dbReference>
<sequence length="664" mass="72923">MFKKKYSSKEDQSVGKSDIKKLRADVLDVIGKDNADKFDLIVGKKDTVSKRRCQCGSGGSAFVYSVNDVPFFVSVDRVGEEEQDVITQSNRFSFPMVPTVFFFLRMRQLLVDHGGVRVGSANGRVATVVCRGPTSRFLLSGAHLMMPGILSVEKRTPLVVGDVALVYSIGVDAPYAVGIVTGNMTAKQDTGVGVFVIQCFRDNLWQQFENRFVANYSLSSHVPLIPSEFGEDEVLESFPGASVDAAEPQALAGGASSVDAIGDGDAPAVNYAELFTDEDAVLTFCLCEAAKQVSKSLLPITLPQFTSIVVRSYPRDGVHTEAIQFKDTKHKKALAFFQRFPELLTISETSPGVHSVIVMNRSADVMRQHNARYADFLATVHQDGCDQEARALQAKLLADGTAVFRQNIVSTCVLYAVPRELDDDLARVLLMGEELNIPRDALFPTIEQVTTGTVPVYERVPVPDSVFQDLYQRRALVDNLKSYIKVHGLLVVTEAEKGKLPCVKIDDTLSLMFSSKTYAPELPLDQVERAMLSLFRVKYEIVLQTTVEGSTLATENLVPKRILKNGSPPKVNVWAEKATGNKYVTIVRNLEAFGLDLQLLSAQWKKQFSTSCSVVDPSTEMTNLKSGTKIPLEIHVQGSLQLKIEAALLKEVNLPPSQLVSKKG</sequence>
<dbReference type="GO" id="GO:0003743">
    <property type="term" value="F:translation initiation factor activity"/>
    <property type="evidence" value="ECO:0007669"/>
    <property type="project" value="UniProtKB-KW"/>
</dbReference>
<keyword evidence="2" id="KW-0396">Initiation factor</keyword>
<dbReference type="EMBL" id="JAECZO010000058">
    <property type="protein sequence ID" value="KAK7195619.1"/>
    <property type="molecule type" value="Genomic_DNA"/>
</dbReference>
<organism evidence="2 3">
    <name type="scientific">Novymonas esmeraldas</name>
    <dbReference type="NCBI Taxonomy" id="1808958"/>
    <lineage>
        <taxon>Eukaryota</taxon>
        <taxon>Discoba</taxon>
        <taxon>Euglenozoa</taxon>
        <taxon>Kinetoplastea</taxon>
        <taxon>Metakinetoplastina</taxon>
        <taxon>Trypanosomatida</taxon>
        <taxon>Trypanosomatidae</taxon>
        <taxon>Novymonas</taxon>
    </lineage>
</organism>
<dbReference type="InterPro" id="IPR036877">
    <property type="entry name" value="SUI1_dom_sf"/>
</dbReference>
<comment type="caution">
    <text evidence="2">The sequence shown here is derived from an EMBL/GenBank/DDBJ whole genome shotgun (WGS) entry which is preliminary data.</text>
</comment>
<evidence type="ECO:0000313" key="2">
    <source>
        <dbReference type="EMBL" id="KAK7195619.1"/>
    </source>
</evidence>
<dbReference type="Gene3D" id="3.10.400.20">
    <property type="match status" value="1"/>
</dbReference>
<dbReference type="SUPFAM" id="SSF88697">
    <property type="entry name" value="PUA domain-like"/>
    <property type="match status" value="1"/>
</dbReference>
<gene>
    <name evidence="2" type="ORF">NESM_000490800</name>
</gene>
<dbReference type="Pfam" id="PF17832">
    <property type="entry name" value="Pre-PUA"/>
    <property type="match status" value="1"/>
</dbReference>
<dbReference type="Proteomes" id="UP001430356">
    <property type="component" value="Unassembled WGS sequence"/>
</dbReference>